<sequence length="400" mass="45045">MERLGHLINNSVVQGMWEPFRFIRHAITFSDLLDENGNWDHEKLTAIFHPNVVSHILGVKCLDPNDSDDRLIWRWTPNGNFQLRSAYSLLTQNLWDPKNALWRCIWKAHVPQRLRVFLWVLCRNKLMANTERCYRHFGNTSLCPSCNMADETARHVLRDCSAASAVWQHLVPVPLSPGFSETNLQLWKSRNDLVFNGVKHSTDSILHRAITWARYYSGIGQQPSLTVQTPRDPILWKHPEPGWTCLNVDGAVSSVNGIGSIGGLLQDHEGTWLSGFQKGIGMCNSLHAELWAILTGLEFVWEHGIEILQVQSDCKEAVQMLNAIHAVSCPFPLVHAIAKLCQRGWVVDITWIARDGNRAADALAKSVDSSELNVVHLNNPPTSLLPLLIHDASSISMDSI</sequence>
<dbReference type="InterPro" id="IPR002156">
    <property type="entry name" value="RNaseH_domain"/>
</dbReference>
<protein>
    <recommendedName>
        <fullName evidence="1">RNase H type-1 domain-containing protein</fullName>
    </recommendedName>
</protein>
<dbReference type="Pfam" id="PF13456">
    <property type="entry name" value="RVT_3"/>
    <property type="match status" value="1"/>
</dbReference>
<dbReference type="CDD" id="cd06222">
    <property type="entry name" value="RNase_H_like"/>
    <property type="match status" value="1"/>
</dbReference>
<accession>A0ABR2SYH6</accession>
<keyword evidence="3" id="KW-1185">Reference proteome</keyword>
<dbReference type="PROSITE" id="PS50879">
    <property type="entry name" value="RNASE_H_1"/>
    <property type="match status" value="1"/>
</dbReference>
<dbReference type="InterPro" id="IPR036397">
    <property type="entry name" value="RNaseH_sf"/>
</dbReference>
<evidence type="ECO:0000313" key="2">
    <source>
        <dbReference type="EMBL" id="KAK9030066.1"/>
    </source>
</evidence>
<dbReference type="InterPro" id="IPR044730">
    <property type="entry name" value="RNase_H-like_dom_plant"/>
</dbReference>
<feature type="domain" description="RNase H type-1" evidence="1">
    <location>
        <begin position="240"/>
        <end position="369"/>
    </location>
</feature>
<evidence type="ECO:0000313" key="3">
    <source>
        <dbReference type="Proteomes" id="UP001396334"/>
    </source>
</evidence>
<dbReference type="Proteomes" id="UP001396334">
    <property type="component" value="Unassembled WGS sequence"/>
</dbReference>
<dbReference type="InterPro" id="IPR026960">
    <property type="entry name" value="RVT-Znf"/>
</dbReference>
<comment type="caution">
    <text evidence="2">The sequence shown here is derived from an EMBL/GenBank/DDBJ whole genome shotgun (WGS) entry which is preliminary data.</text>
</comment>
<evidence type="ECO:0000259" key="1">
    <source>
        <dbReference type="PROSITE" id="PS50879"/>
    </source>
</evidence>
<dbReference type="Pfam" id="PF13966">
    <property type="entry name" value="zf-RVT"/>
    <property type="match status" value="1"/>
</dbReference>
<reference evidence="2 3" key="1">
    <citation type="journal article" date="2024" name="G3 (Bethesda)">
        <title>Genome assembly of Hibiscus sabdariffa L. provides insights into metabolisms of medicinal natural products.</title>
        <authorList>
            <person name="Kim T."/>
        </authorList>
    </citation>
    <scope>NUCLEOTIDE SEQUENCE [LARGE SCALE GENOMIC DNA]</scope>
    <source>
        <strain evidence="2">TK-2024</strain>
        <tissue evidence="2">Old leaves</tissue>
    </source>
</reference>
<name>A0ABR2SYH6_9ROSI</name>
<organism evidence="2 3">
    <name type="scientific">Hibiscus sabdariffa</name>
    <name type="common">roselle</name>
    <dbReference type="NCBI Taxonomy" id="183260"/>
    <lineage>
        <taxon>Eukaryota</taxon>
        <taxon>Viridiplantae</taxon>
        <taxon>Streptophyta</taxon>
        <taxon>Embryophyta</taxon>
        <taxon>Tracheophyta</taxon>
        <taxon>Spermatophyta</taxon>
        <taxon>Magnoliopsida</taxon>
        <taxon>eudicotyledons</taxon>
        <taxon>Gunneridae</taxon>
        <taxon>Pentapetalae</taxon>
        <taxon>rosids</taxon>
        <taxon>malvids</taxon>
        <taxon>Malvales</taxon>
        <taxon>Malvaceae</taxon>
        <taxon>Malvoideae</taxon>
        <taxon>Hibiscus</taxon>
    </lineage>
</organism>
<dbReference type="PANTHER" id="PTHR47723:SF19">
    <property type="entry name" value="POLYNUCLEOTIDYL TRANSFERASE, RIBONUCLEASE H-LIKE SUPERFAMILY PROTEIN"/>
    <property type="match status" value="1"/>
</dbReference>
<dbReference type="SUPFAM" id="SSF53098">
    <property type="entry name" value="Ribonuclease H-like"/>
    <property type="match status" value="1"/>
</dbReference>
<dbReference type="InterPro" id="IPR012337">
    <property type="entry name" value="RNaseH-like_sf"/>
</dbReference>
<dbReference type="InterPro" id="IPR053151">
    <property type="entry name" value="RNase_H-like"/>
</dbReference>
<gene>
    <name evidence="2" type="ORF">V6N11_031500</name>
</gene>
<dbReference type="EMBL" id="JBBPBN010000010">
    <property type="protein sequence ID" value="KAK9030066.1"/>
    <property type="molecule type" value="Genomic_DNA"/>
</dbReference>
<proteinExistence type="predicted"/>
<dbReference type="Gene3D" id="3.30.420.10">
    <property type="entry name" value="Ribonuclease H-like superfamily/Ribonuclease H"/>
    <property type="match status" value="1"/>
</dbReference>
<dbReference type="PANTHER" id="PTHR47723">
    <property type="entry name" value="OS05G0353850 PROTEIN"/>
    <property type="match status" value="1"/>
</dbReference>